<accession>A0A1X6MYV5</accession>
<keyword evidence="1" id="KW-1133">Transmembrane helix</keyword>
<organism evidence="3 4">
    <name type="scientific">Postia placenta MAD-698-R-SB12</name>
    <dbReference type="NCBI Taxonomy" id="670580"/>
    <lineage>
        <taxon>Eukaryota</taxon>
        <taxon>Fungi</taxon>
        <taxon>Dikarya</taxon>
        <taxon>Basidiomycota</taxon>
        <taxon>Agaricomycotina</taxon>
        <taxon>Agaricomycetes</taxon>
        <taxon>Polyporales</taxon>
        <taxon>Adustoporiaceae</taxon>
        <taxon>Rhodonia</taxon>
    </lineage>
</organism>
<feature type="chain" id="PRO_5010879564" description="Extracellular membrane protein CFEM domain-containing protein" evidence="2">
    <location>
        <begin position="22"/>
        <end position="222"/>
    </location>
</feature>
<feature type="transmembrane region" description="Helical" evidence="1">
    <location>
        <begin position="201"/>
        <end position="221"/>
    </location>
</feature>
<dbReference type="Proteomes" id="UP000194127">
    <property type="component" value="Unassembled WGS sequence"/>
</dbReference>
<evidence type="ECO:0000313" key="4">
    <source>
        <dbReference type="Proteomes" id="UP000194127"/>
    </source>
</evidence>
<dbReference type="EMBL" id="KZ110598">
    <property type="protein sequence ID" value="OSX61373.1"/>
    <property type="molecule type" value="Genomic_DNA"/>
</dbReference>
<proteinExistence type="predicted"/>
<gene>
    <name evidence="3" type="ORF">POSPLADRAFT_1170114</name>
</gene>
<keyword evidence="2" id="KW-0732">Signal</keyword>
<dbReference type="OrthoDB" id="4505683at2759"/>
<reference evidence="3 4" key="1">
    <citation type="submission" date="2017-04" db="EMBL/GenBank/DDBJ databases">
        <title>Genome Sequence of the Model Brown-Rot Fungus Postia placenta SB12.</title>
        <authorList>
            <consortium name="DOE Joint Genome Institute"/>
            <person name="Gaskell J."/>
            <person name="Kersten P."/>
            <person name="Larrondo L.F."/>
            <person name="Canessa P."/>
            <person name="Martinez D."/>
            <person name="Hibbett D."/>
            <person name="Schmoll M."/>
            <person name="Kubicek C.P."/>
            <person name="Martinez A.T."/>
            <person name="Yadav J."/>
            <person name="Master E."/>
            <person name="Magnuson J.K."/>
            <person name="James T."/>
            <person name="Yaver D."/>
            <person name="Berka R."/>
            <person name="Labutti K."/>
            <person name="Lipzen A."/>
            <person name="Aerts A."/>
            <person name="Barry K."/>
            <person name="Henrissat B."/>
            <person name="Blanchette R."/>
            <person name="Grigoriev I."/>
            <person name="Cullen D."/>
        </authorList>
    </citation>
    <scope>NUCLEOTIDE SEQUENCE [LARGE SCALE GENOMIC DNA]</scope>
    <source>
        <strain evidence="3 4">MAD-698-R-SB12</strain>
    </source>
</reference>
<evidence type="ECO:0000256" key="1">
    <source>
        <dbReference type="SAM" id="Phobius"/>
    </source>
</evidence>
<evidence type="ECO:0000313" key="3">
    <source>
        <dbReference type="EMBL" id="OSX61373.1"/>
    </source>
</evidence>
<name>A0A1X6MYV5_9APHY</name>
<keyword evidence="4" id="KW-1185">Reference proteome</keyword>
<dbReference type="AlphaFoldDB" id="A0A1X6MYV5"/>
<sequence>MFLRILIAFSLLLFGFRSVGAQSIPPLPTGLPGVDGVCIATCTTLAAVQYGCITPANLPCVCTSTAYWDGALSCLRNNCTTQDVQLASDLQVDQCLYVSFFTNPTSVSSAASRFSVAASSVLASESSVYSSISSAYKSKGSALSSALESYASSVSSVLSSEAASIAGIPQSNAVSPASTSGGSTNTANAAAGSRVGYTMGIVGHIASLVVLLSMLFGATIIF</sequence>
<evidence type="ECO:0000256" key="2">
    <source>
        <dbReference type="SAM" id="SignalP"/>
    </source>
</evidence>
<feature type="signal peptide" evidence="2">
    <location>
        <begin position="1"/>
        <end position="21"/>
    </location>
</feature>
<evidence type="ECO:0008006" key="5">
    <source>
        <dbReference type="Google" id="ProtNLM"/>
    </source>
</evidence>
<dbReference type="STRING" id="670580.A0A1X6MYV5"/>
<keyword evidence="1" id="KW-0472">Membrane</keyword>
<keyword evidence="1" id="KW-0812">Transmembrane</keyword>
<dbReference type="RefSeq" id="XP_024338167.1">
    <property type="nucleotide sequence ID" value="XM_024488083.1"/>
</dbReference>
<protein>
    <recommendedName>
        <fullName evidence="5">Extracellular membrane protein CFEM domain-containing protein</fullName>
    </recommendedName>
</protein>
<dbReference type="GeneID" id="36333032"/>